<name>A0A0C9SRL8_PAXIN</name>
<evidence type="ECO:0000313" key="2">
    <source>
        <dbReference type="Proteomes" id="UP000053647"/>
    </source>
</evidence>
<evidence type="ECO:0008006" key="3">
    <source>
        <dbReference type="Google" id="ProtNLM"/>
    </source>
</evidence>
<dbReference type="PANTHER" id="PTHR42648">
    <property type="entry name" value="TRANSPOSASE, PUTATIVE-RELATED"/>
    <property type="match status" value="1"/>
</dbReference>
<dbReference type="InterPro" id="IPR039537">
    <property type="entry name" value="Retrotran_Ty1/copia-like"/>
</dbReference>
<feature type="non-terminal residue" evidence="1">
    <location>
        <position position="78"/>
    </location>
</feature>
<keyword evidence="2" id="KW-1185">Reference proteome</keyword>
<sequence>MVKSGQLQGIDTLVGTPTFCEACVLGKMKKLPFELHEGPRTTRPLEMVHTDVGGPITPRSQEGHRFWIIIVDDFARFP</sequence>
<dbReference type="Gene3D" id="3.30.420.10">
    <property type="entry name" value="Ribonuclease H-like superfamily/Ribonuclease H"/>
    <property type="match status" value="1"/>
</dbReference>
<dbReference type="InterPro" id="IPR036397">
    <property type="entry name" value="RNaseH_sf"/>
</dbReference>
<accession>A0A0C9SRL8</accession>
<dbReference type="Proteomes" id="UP000053647">
    <property type="component" value="Unassembled WGS sequence"/>
</dbReference>
<dbReference type="PANTHER" id="PTHR42648:SF28">
    <property type="entry name" value="TRANSPOSON-ENCODED PROTEIN WITH RIBONUCLEASE H-LIKE AND RETROVIRUS ZINC FINGER-LIKE DOMAINS"/>
    <property type="match status" value="1"/>
</dbReference>
<evidence type="ECO:0000313" key="1">
    <source>
        <dbReference type="EMBL" id="KIJ10559.1"/>
    </source>
</evidence>
<reference evidence="1 2" key="1">
    <citation type="submission" date="2014-06" db="EMBL/GenBank/DDBJ databases">
        <authorList>
            <consortium name="DOE Joint Genome Institute"/>
            <person name="Kuo A."/>
            <person name="Kohler A."/>
            <person name="Nagy L.G."/>
            <person name="Floudas D."/>
            <person name="Copeland A."/>
            <person name="Barry K.W."/>
            <person name="Cichocki N."/>
            <person name="Veneault-Fourrey C."/>
            <person name="LaButti K."/>
            <person name="Lindquist E.A."/>
            <person name="Lipzen A."/>
            <person name="Lundell T."/>
            <person name="Morin E."/>
            <person name="Murat C."/>
            <person name="Sun H."/>
            <person name="Tunlid A."/>
            <person name="Henrissat B."/>
            <person name="Grigoriev I.V."/>
            <person name="Hibbett D.S."/>
            <person name="Martin F."/>
            <person name="Nordberg H.P."/>
            <person name="Cantor M.N."/>
            <person name="Hua S.X."/>
        </authorList>
    </citation>
    <scope>NUCLEOTIDE SEQUENCE [LARGE SCALE GENOMIC DNA]</scope>
    <source>
        <strain evidence="1 2">ATCC 200175</strain>
    </source>
</reference>
<dbReference type="AlphaFoldDB" id="A0A0C9SRL8"/>
<dbReference type="GO" id="GO:0003676">
    <property type="term" value="F:nucleic acid binding"/>
    <property type="evidence" value="ECO:0007669"/>
    <property type="project" value="InterPro"/>
</dbReference>
<dbReference type="OrthoDB" id="7691805at2759"/>
<gene>
    <name evidence="1" type="ORF">PAXINDRAFT_39405</name>
</gene>
<reference evidence="2" key="2">
    <citation type="submission" date="2015-01" db="EMBL/GenBank/DDBJ databases">
        <title>Evolutionary Origins and Diversification of the Mycorrhizal Mutualists.</title>
        <authorList>
            <consortium name="DOE Joint Genome Institute"/>
            <consortium name="Mycorrhizal Genomics Consortium"/>
            <person name="Kohler A."/>
            <person name="Kuo A."/>
            <person name="Nagy L.G."/>
            <person name="Floudas D."/>
            <person name="Copeland A."/>
            <person name="Barry K.W."/>
            <person name="Cichocki N."/>
            <person name="Veneault-Fourrey C."/>
            <person name="LaButti K."/>
            <person name="Lindquist E.A."/>
            <person name="Lipzen A."/>
            <person name="Lundell T."/>
            <person name="Morin E."/>
            <person name="Murat C."/>
            <person name="Riley R."/>
            <person name="Ohm R."/>
            <person name="Sun H."/>
            <person name="Tunlid A."/>
            <person name="Henrissat B."/>
            <person name="Grigoriev I.V."/>
            <person name="Hibbett D.S."/>
            <person name="Martin F."/>
        </authorList>
    </citation>
    <scope>NUCLEOTIDE SEQUENCE [LARGE SCALE GENOMIC DNA]</scope>
    <source>
        <strain evidence="2">ATCC 200175</strain>
    </source>
</reference>
<proteinExistence type="predicted"/>
<protein>
    <recommendedName>
        <fullName evidence="3">Integrase catalytic domain-containing protein</fullName>
    </recommendedName>
</protein>
<dbReference type="EMBL" id="KN819403">
    <property type="protein sequence ID" value="KIJ10559.1"/>
    <property type="molecule type" value="Genomic_DNA"/>
</dbReference>
<dbReference type="HOGENOM" id="CLU_102301_3_0_1"/>
<organism evidence="1 2">
    <name type="scientific">Paxillus involutus ATCC 200175</name>
    <dbReference type="NCBI Taxonomy" id="664439"/>
    <lineage>
        <taxon>Eukaryota</taxon>
        <taxon>Fungi</taxon>
        <taxon>Dikarya</taxon>
        <taxon>Basidiomycota</taxon>
        <taxon>Agaricomycotina</taxon>
        <taxon>Agaricomycetes</taxon>
        <taxon>Agaricomycetidae</taxon>
        <taxon>Boletales</taxon>
        <taxon>Paxilineae</taxon>
        <taxon>Paxillaceae</taxon>
        <taxon>Paxillus</taxon>
    </lineage>
</organism>